<protein>
    <submittedName>
        <fullName evidence="2">Transglutaminase domain-containing protein</fullName>
    </submittedName>
</protein>
<proteinExistence type="predicted"/>
<dbReference type="Pfam" id="PF01841">
    <property type="entry name" value="Transglut_core"/>
    <property type="match status" value="1"/>
</dbReference>
<evidence type="ECO:0000313" key="2">
    <source>
        <dbReference type="EMBL" id="MDA4846486.1"/>
    </source>
</evidence>
<feature type="domain" description="Transglutaminase-like" evidence="1">
    <location>
        <begin position="94"/>
        <end position="146"/>
    </location>
</feature>
<dbReference type="InterPro" id="IPR038765">
    <property type="entry name" value="Papain-like_cys_pep_sf"/>
</dbReference>
<reference evidence="2" key="1">
    <citation type="submission" date="2022-11" db="EMBL/GenBank/DDBJ databases">
        <title>Hoeflea poritis sp. nov., isolated from scleractinian coral Porites lutea.</title>
        <authorList>
            <person name="Zhang G."/>
            <person name="Wei Q."/>
            <person name="Cai L."/>
        </authorList>
    </citation>
    <scope>NUCLEOTIDE SEQUENCE</scope>
    <source>
        <strain evidence="2">E7-10</strain>
    </source>
</reference>
<dbReference type="InterPro" id="IPR002931">
    <property type="entry name" value="Transglutaminase-like"/>
</dbReference>
<accession>A0ABT4VP48</accession>
<keyword evidence="3" id="KW-1185">Reference proteome</keyword>
<name>A0ABT4VP48_9HYPH</name>
<evidence type="ECO:0000259" key="1">
    <source>
        <dbReference type="Pfam" id="PF01841"/>
    </source>
</evidence>
<dbReference type="EMBL" id="JAPJZH010000008">
    <property type="protein sequence ID" value="MDA4846486.1"/>
    <property type="molecule type" value="Genomic_DNA"/>
</dbReference>
<evidence type="ECO:0000313" key="3">
    <source>
        <dbReference type="Proteomes" id="UP001148313"/>
    </source>
</evidence>
<dbReference type="Proteomes" id="UP001148313">
    <property type="component" value="Unassembled WGS sequence"/>
</dbReference>
<dbReference type="SUPFAM" id="SSF54001">
    <property type="entry name" value="Cysteine proteinases"/>
    <property type="match status" value="1"/>
</dbReference>
<organism evidence="2 3">
    <name type="scientific">Hoeflea poritis</name>
    <dbReference type="NCBI Taxonomy" id="2993659"/>
    <lineage>
        <taxon>Bacteria</taxon>
        <taxon>Pseudomonadati</taxon>
        <taxon>Pseudomonadota</taxon>
        <taxon>Alphaproteobacteria</taxon>
        <taxon>Hyphomicrobiales</taxon>
        <taxon>Rhizobiaceae</taxon>
        <taxon>Hoeflea</taxon>
    </lineage>
</organism>
<comment type="caution">
    <text evidence="2">The sequence shown here is derived from an EMBL/GenBank/DDBJ whole genome shotgun (WGS) entry which is preliminary data.</text>
</comment>
<dbReference type="RefSeq" id="WP_271090239.1">
    <property type="nucleotide sequence ID" value="NZ_JAPJZH010000008.1"/>
</dbReference>
<gene>
    <name evidence="2" type="ORF">OOZ53_14060</name>
</gene>
<sequence length="313" mass="35107">MDISYATHTAWSNPGLFRRRLDELPLDPEGLADVLENFMIHHDVVRLLQLGTPRYAMSDLNMRTVERVLSTAFRRDRRSLLVPREIPAYLHVSARDFALMATSVFRSNGIEARIRVGFADYFRMGHWEDHWLCEYRTDCGWRLFDAQLGWRARQALGIGFPIHDVPRSRFLAGGDLWLAIRAGDIKAANCGRYHSGIRGAWLPAANILKDVAALCGIEPLPSDYWGVGEEFSRNKAVSVKAYEELDSLARAFADTPQTPKAARALISQFPWANPVDAITSSDDAVVKDKQIITLPAWRHASPPVAVAQAAANR</sequence>